<dbReference type="Proteomes" id="UP000324091">
    <property type="component" value="Chromosome 1"/>
</dbReference>
<keyword evidence="2" id="KW-1185">Reference proteome</keyword>
<evidence type="ECO:0000313" key="1">
    <source>
        <dbReference type="EMBL" id="TWW81828.1"/>
    </source>
</evidence>
<reference evidence="1 2" key="1">
    <citation type="submission" date="2019-04" db="EMBL/GenBank/DDBJ databases">
        <title>Chromosome genome assembly for Takifugu flavidus.</title>
        <authorList>
            <person name="Xiao S."/>
        </authorList>
    </citation>
    <scope>NUCLEOTIDE SEQUENCE [LARGE SCALE GENOMIC DNA]</scope>
    <source>
        <strain evidence="1">HTHZ2018</strain>
        <tissue evidence="1">Muscle</tissue>
    </source>
</reference>
<dbReference type="AlphaFoldDB" id="A0A5C6PST6"/>
<sequence length="122" mass="13875">MVPAAQQLVLDPGGIPSNRLFIPEDKVAVPLVQADVRRCRKERRRVRAALLWASQRSQRQANRHRTPAPYYQPDQKVCLPTKDLPFQTNAPAVYLAQWSPTTGLQTGTGPWINWYQAAQEKK</sequence>
<accession>A0A5C6PST6</accession>
<name>A0A5C6PST6_9TELE</name>
<gene>
    <name evidence="1" type="ORF">D4764_01G0016430</name>
</gene>
<proteinExistence type="predicted"/>
<evidence type="ECO:0000313" key="2">
    <source>
        <dbReference type="Proteomes" id="UP000324091"/>
    </source>
</evidence>
<organism evidence="1 2">
    <name type="scientific">Takifugu flavidus</name>
    <name type="common">sansaifugu</name>
    <dbReference type="NCBI Taxonomy" id="433684"/>
    <lineage>
        <taxon>Eukaryota</taxon>
        <taxon>Metazoa</taxon>
        <taxon>Chordata</taxon>
        <taxon>Craniata</taxon>
        <taxon>Vertebrata</taxon>
        <taxon>Euteleostomi</taxon>
        <taxon>Actinopterygii</taxon>
        <taxon>Neopterygii</taxon>
        <taxon>Teleostei</taxon>
        <taxon>Neoteleostei</taxon>
        <taxon>Acanthomorphata</taxon>
        <taxon>Eupercaria</taxon>
        <taxon>Tetraodontiformes</taxon>
        <taxon>Tetradontoidea</taxon>
        <taxon>Tetraodontidae</taxon>
        <taxon>Takifugu</taxon>
    </lineage>
</organism>
<protein>
    <submittedName>
        <fullName evidence="1">Uncharacterized protein</fullName>
    </submittedName>
</protein>
<dbReference type="EMBL" id="RHFK02000001">
    <property type="protein sequence ID" value="TWW81828.1"/>
    <property type="molecule type" value="Genomic_DNA"/>
</dbReference>
<comment type="caution">
    <text evidence="1">The sequence shown here is derived from an EMBL/GenBank/DDBJ whole genome shotgun (WGS) entry which is preliminary data.</text>
</comment>